<dbReference type="EMBL" id="AP018042">
    <property type="protein sequence ID" value="BAX81176.1"/>
    <property type="molecule type" value="Genomic_DNA"/>
</dbReference>
<dbReference type="KEGG" id="mbas:ALGA_2871"/>
<evidence type="ECO:0000256" key="1">
    <source>
        <dbReference type="SAM" id="Phobius"/>
    </source>
</evidence>
<reference evidence="3 4" key="1">
    <citation type="journal article" date="2018" name="Mar. Genomics">
        <title>Complete genome sequence of Marinifilaceae bacterium strain SPP2, isolated from the Antarctic marine sediment.</title>
        <authorList>
            <person name="Watanabe M."/>
            <person name="Kojima H."/>
            <person name="Fukui M."/>
        </authorList>
    </citation>
    <scope>NUCLEOTIDE SEQUENCE [LARGE SCALE GENOMIC DNA]</scope>
    <source>
        <strain evidence="3 4">SPP2</strain>
    </source>
</reference>
<keyword evidence="4" id="KW-1185">Reference proteome</keyword>
<dbReference type="RefSeq" id="WP_096430237.1">
    <property type="nucleotide sequence ID" value="NZ_AP018042.1"/>
</dbReference>
<dbReference type="Gene3D" id="2.60.40.10">
    <property type="entry name" value="Immunoglobulins"/>
    <property type="match status" value="1"/>
</dbReference>
<feature type="domain" description="HTH luxR-type" evidence="2">
    <location>
        <begin position="892"/>
        <end position="949"/>
    </location>
</feature>
<dbReference type="Gene3D" id="1.10.10.10">
    <property type="entry name" value="Winged helix-like DNA-binding domain superfamily/Winged helix DNA-binding domain"/>
    <property type="match status" value="1"/>
</dbReference>
<evidence type="ECO:0000313" key="4">
    <source>
        <dbReference type="Proteomes" id="UP000218267"/>
    </source>
</evidence>
<dbReference type="InterPro" id="IPR015943">
    <property type="entry name" value="WD40/YVTN_repeat-like_dom_sf"/>
</dbReference>
<dbReference type="InterPro" id="IPR036388">
    <property type="entry name" value="WH-like_DNA-bd_sf"/>
</dbReference>
<dbReference type="GO" id="GO:0003677">
    <property type="term" value="F:DNA binding"/>
    <property type="evidence" value="ECO:0007669"/>
    <property type="project" value="InterPro"/>
</dbReference>
<protein>
    <recommendedName>
        <fullName evidence="2">HTH luxR-type domain-containing protein</fullName>
    </recommendedName>
</protein>
<keyword evidence="1" id="KW-0472">Membrane</keyword>
<sequence>MKPANLILLLFLLFQTTLISAIENPFGIFVINHDRSEYQAMSQNWAVAFDDLGRAYFGNSGGVLEYNGKNWVLHQHKSKSAIRALLFDEESHRLYSGCYEDFGYWKRDSVGVLNYYSLAENLKDYSFSSERIWSIVKSGKEILFQSFPTLFIYNTETEEVKPLAPKGELMFLGKVNDTVYSRVRGRGICRIEAGEIKVVDNSNFAKEATIRFYLPNERGIIVGDGKSGLHILKNGKTEKWKCEANEVLSSKDVNSAVTIGDNAYAIGTLLGGLYIISHDGKILSHIDRQSKLENNTVLGMALDHSGDLWLGMDNGLSYVDLNSTIEYKIDMDNAPSAIYSVIKHNGYIYVGTNSGVLCSKFDKDYADLDFRELSLLEGISGHIWKLEILRGELLCGSNNGIFRLDQGNIYPLSTATGGTDFEIIEKNGQEWLIESTYFKIRMFKRENDQWVFSHFVDGFEGSCRFIEVDHAGYIWISHEIKGLNRLKLSDDFRKVVSNKYFGLESGLPTEYQLNVFTVNNRVVVTTGEEIYTYDDLTDRMVSFDKLNNNLGRFKKAVNIVIADQNHFWAIADNEAVYMSNVSDSMSFVRAFTLDKQFSFPDKYQNISINKDASVICLENGFAILPNESNDEYQHQPLVITKVVNAKKGVDSKGILLPLKSENILELKQRDNSLEFTINSVNYGPNDVTYQYRIVNLYDDWIEGETQNVNAINDIPHGKYVYQARAVFSDGNRSNVVEYPFVILPPWFASKTGVVVIILSLVVCVGLLIVFNKRILEKQTYIIEKKHTDQHKKNQTTIEQLQNDVLQKELENLQGKLSVSANALVEKDRSINTIKRELEIMFQKLEGRFPNRDYDKILKVINGQLTQKKDMLDFERHFAASQSGFYDELRQNYPNLTPADLRLCSLLKMNMNSKEISLLLGITVRSVEVSRYRLRKKMGLEAEENLTKVIMKY</sequence>
<keyword evidence="1" id="KW-1133">Transmembrane helix</keyword>
<gene>
    <name evidence="3" type="ORF">ALGA_2871</name>
</gene>
<dbReference type="InterPro" id="IPR016032">
    <property type="entry name" value="Sig_transdc_resp-reg_C-effctor"/>
</dbReference>
<dbReference type="SMART" id="SM00421">
    <property type="entry name" value="HTH_LUXR"/>
    <property type="match status" value="1"/>
</dbReference>
<dbReference type="Proteomes" id="UP000218267">
    <property type="component" value="Chromosome"/>
</dbReference>
<dbReference type="AlphaFoldDB" id="A0A1Y1CLA2"/>
<accession>A0A1Y1CLA2</accession>
<organism evidence="3 4">
    <name type="scientific">Labilibaculum antarcticum</name>
    <dbReference type="NCBI Taxonomy" id="1717717"/>
    <lineage>
        <taxon>Bacteria</taxon>
        <taxon>Pseudomonadati</taxon>
        <taxon>Bacteroidota</taxon>
        <taxon>Bacteroidia</taxon>
        <taxon>Marinilabiliales</taxon>
        <taxon>Marinifilaceae</taxon>
        <taxon>Labilibaculum</taxon>
    </lineage>
</organism>
<name>A0A1Y1CLA2_9BACT</name>
<dbReference type="SUPFAM" id="SSF63829">
    <property type="entry name" value="Calcium-dependent phosphotriesterase"/>
    <property type="match status" value="1"/>
</dbReference>
<dbReference type="GO" id="GO:0006355">
    <property type="term" value="P:regulation of DNA-templated transcription"/>
    <property type="evidence" value="ECO:0007669"/>
    <property type="project" value="InterPro"/>
</dbReference>
<dbReference type="SUPFAM" id="SSF46894">
    <property type="entry name" value="C-terminal effector domain of the bipartite response regulators"/>
    <property type="match status" value="1"/>
</dbReference>
<feature type="transmembrane region" description="Helical" evidence="1">
    <location>
        <begin position="752"/>
        <end position="770"/>
    </location>
</feature>
<dbReference type="SUPFAM" id="SSF69322">
    <property type="entry name" value="Tricorn protease domain 2"/>
    <property type="match status" value="1"/>
</dbReference>
<reference evidence="4" key="2">
    <citation type="journal article" date="2020" name="Antonie Van Leeuwenhoek">
        <title>Labilibaculum antarcticum sp. nov., a novel facultative anaerobic, psychrotorelant bacterium isolated from marine sediment of Antarctica.</title>
        <authorList>
            <person name="Watanabe M."/>
            <person name="Kojima H."/>
            <person name="Fukui M."/>
        </authorList>
    </citation>
    <scope>NUCLEOTIDE SEQUENCE [LARGE SCALE GENOMIC DNA]</scope>
    <source>
        <strain evidence="4">SPP2</strain>
    </source>
</reference>
<dbReference type="OrthoDB" id="1090267at2"/>
<evidence type="ECO:0000313" key="3">
    <source>
        <dbReference type="EMBL" id="BAX81176.1"/>
    </source>
</evidence>
<dbReference type="Gene3D" id="2.130.10.10">
    <property type="entry name" value="YVTN repeat-like/Quinoprotein amine dehydrogenase"/>
    <property type="match status" value="2"/>
</dbReference>
<dbReference type="InterPro" id="IPR000792">
    <property type="entry name" value="Tscrpt_reg_LuxR_C"/>
</dbReference>
<evidence type="ECO:0000259" key="2">
    <source>
        <dbReference type="SMART" id="SM00421"/>
    </source>
</evidence>
<keyword evidence="1" id="KW-0812">Transmembrane</keyword>
<dbReference type="InterPro" id="IPR013783">
    <property type="entry name" value="Ig-like_fold"/>
</dbReference>
<proteinExistence type="predicted"/>